<dbReference type="SUPFAM" id="SSF53474">
    <property type="entry name" value="alpha/beta-Hydrolases"/>
    <property type="match status" value="1"/>
</dbReference>
<sequence>METLQRKLETWIRDQRTKILRVTWPPPWRMVAKWPWQPNGRREQQKKIQEELECRKKQLQDFCYAVKAETLSDLQEILCCMVLSECVYKRPAVEMVRAVNKFKADFGGHVVSIERVQPSSDHVPHRYLLAEAGDTLFASFIGTKQYKDIMADANIFQGAIFHEDTMADFNGMESTECDGQIDNGENVSRHLGINPKQTKITPKPAVHRGFMARAKGIPALELYRLAQKKRRKLVLCGHSLGGAVAVLATLAILRVMAVTSKETYRVQVKCITFSQPPVGNAALRE</sequence>
<keyword evidence="2" id="KW-0472">Membrane</keyword>
<dbReference type="EMBL" id="WHWC01000013">
    <property type="protein sequence ID" value="KAG8371682.1"/>
    <property type="molecule type" value="Genomic_DNA"/>
</dbReference>
<dbReference type="PANTHER" id="PTHR47523:SF1">
    <property type="entry name" value="F21O3.11 PROTEIN"/>
    <property type="match status" value="1"/>
</dbReference>
<evidence type="ECO:0000256" key="2">
    <source>
        <dbReference type="SAM" id="Phobius"/>
    </source>
</evidence>
<accession>A0AAV6WTD0</accession>
<feature type="domain" description="Fungal lipase-type" evidence="3">
    <location>
        <begin position="197"/>
        <end position="284"/>
    </location>
</feature>
<dbReference type="GO" id="GO:0006629">
    <property type="term" value="P:lipid metabolic process"/>
    <property type="evidence" value="ECO:0007669"/>
    <property type="project" value="InterPro"/>
</dbReference>
<dbReference type="AlphaFoldDB" id="A0AAV6WTD0"/>
<feature type="transmembrane region" description="Helical" evidence="2">
    <location>
        <begin position="233"/>
        <end position="257"/>
    </location>
</feature>
<dbReference type="Proteomes" id="UP000826271">
    <property type="component" value="Unassembled WGS sequence"/>
</dbReference>
<dbReference type="GO" id="GO:0016787">
    <property type="term" value="F:hydrolase activity"/>
    <property type="evidence" value="ECO:0007669"/>
    <property type="project" value="UniProtKB-KW"/>
</dbReference>
<organism evidence="4 5">
    <name type="scientific">Buddleja alternifolia</name>
    <dbReference type="NCBI Taxonomy" id="168488"/>
    <lineage>
        <taxon>Eukaryota</taxon>
        <taxon>Viridiplantae</taxon>
        <taxon>Streptophyta</taxon>
        <taxon>Embryophyta</taxon>
        <taxon>Tracheophyta</taxon>
        <taxon>Spermatophyta</taxon>
        <taxon>Magnoliopsida</taxon>
        <taxon>eudicotyledons</taxon>
        <taxon>Gunneridae</taxon>
        <taxon>Pentapetalae</taxon>
        <taxon>asterids</taxon>
        <taxon>lamiids</taxon>
        <taxon>Lamiales</taxon>
        <taxon>Scrophulariaceae</taxon>
        <taxon>Buddlejeae</taxon>
        <taxon>Buddleja</taxon>
    </lineage>
</organism>
<dbReference type="InterPro" id="IPR029058">
    <property type="entry name" value="AB_hydrolase_fold"/>
</dbReference>
<dbReference type="PANTHER" id="PTHR47523">
    <property type="entry name" value="F21O3.11 PROTEIN"/>
    <property type="match status" value="1"/>
</dbReference>
<evidence type="ECO:0000313" key="5">
    <source>
        <dbReference type="Proteomes" id="UP000826271"/>
    </source>
</evidence>
<comment type="caution">
    <text evidence="4">The sequence shown here is derived from an EMBL/GenBank/DDBJ whole genome shotgun (WGS) entry which is preliminary data.</text>
</comment>
<keyword evidence="2" id="KW-1133">Transmembrane helix</keyword>
<dbReference type="InterPro" id="IPR002921">
    <property type="entry name" value="Fungal_lipase-type"/>
</dbReference>
<gene>
    <name evidence="4" type="ORF">BUALT_Bualt13G0113700</name>
</gene>
<dbReference type="Gene3D" id="3.40.50.1820">
    <property type="entry name" value="alpha/beta hydrolase"/>
    <property type="match status" value="1"/>
</dbReference>
<name>A0AAV6WTD0_9LAMI</name>
<keyword evidence="5" id="KW-1185">Reference proteome</keyword>
<keyword evidence="1" id="KW-0378">Hydrolase</keyword>
<proteinExistence type="predicted"/>
<evidence type="ECO:0000256" key="1">
    <source>
        <dbReference type="ARBA" id="ARBA00022801"/>
    </source>
</evidence>
<reference evidence="4" key="1">
    <citation type="submission" date="2019-10" db="EMBL/GenBank/DDBJ databases">
        <authorList>
            <person name="Zhang R."/>
            <person name="Pan Y."/>
            <person name="Wang J."/>
            <person name="Ma R."/>
            <person name="Yu S."/>
        </authorList>
    </citation>
    <scope>NUCLEOTIDE SEQUENCE</scope>
    <source>
        <strain evidence="4">LA-IB0</strain>
        <tissue evidence="4">Leaf</tissue>
    </source>
</reference>
<dbReference type="Pfam" id="PF01764">
    <property type="entry name" value="Lipase_3"/>
    <property type="match status" value="1"/>
</dbReference>
<evidence type="ECO:0000313" key="4">
    <source>
        <dbReference type="EMBL" id="KAG8371682.1"/>
    </source>
</evidence>
<protein>
    <recommendedName>
        <fullName evidence="3">Fungal lipase-type domain-containing protein</fullName>
    </recommendedName>
</protein>
<evidence type="ECO:0000259" key="3">
    <source>
        <dbReference type="Pfam" id="PF01764"/>
    </source>
</evidence>
<keyword evidence="2" id="KW-0812">Transmembrane</keyword>